<organism evidence="2">
    <name type="scientific">Physcomitrium patens</name>
    <name type="common">Spreading-leaved earth moss</name>
    <name type="synonym">Physcomitrella patens</name>
    <dbReference type="NCBI Taxonomy" id="3218"/>
    <lineage>
        <taxon>Eukaryota</taxon>
        <taxon>Viridiplantae</taxon>
        <taxon>Streptophyta</taxon>
        <taxon>Embryophyta</taxon>
        <taxon>Bryophyta</taxon>
        <taxon>Bryophytina</taxon>
        <taxon>Bryopsida</taxon>
        <taxon>Funariidae</taxon>
        <taxon>Funariales</taxon>
        <taxon>Funariaceae</taxon>
        <taxon>Physcomitrium</taxon>
    </lineage>
</organism>
<dbReference type="InParanoid" id="A0A2K1KET8"/>
<evidence type="ECO:0008006" key="5">
    <source>
        <dbReference type="Google" id="ProtNLM"/>
    </source>
</evidence>
<dbReference type="EMBL" id="ABEU02000006">
    <property type="protein sequence ID" value="PNR52294.1"/>
    <property type="molecule type" value="Genomic_DNA"/>
</dbReference>
<feature type="signal peptide" evidence="1">
    <location>
        <begin position="1"/>
        <end position="20"/>
    </location>
</feature>
<keyword evidence="1" id="KW-0732">Signal</keyword>
<protein>
    <recommendedName>
        <fullName evidence="5">Secreted protein</fullName>
    </recommendedName>
</protein>
<sequence>MASSCSFLLSLSLFASECASLDLFLLLLPRVMGPFLLHLCNSFSRCGSCVPSQARVGVTLILWSTRYPLMPIWGRKVETWGTLGSELLVGNSLTTRWARILDVW</sequence>
<dbReference type="Proteomes" id="UP000006727">
    <property type="component" value="Chromosome 6"/>
</dbReference>
<dbReference type="Gramene" id="Pp3c6_8286V3.1">
    <property type="protein sequence ID" value="PAC:32977760.CDS.1"/>
    <property type="gene ID" value="Pp3c6_8286"/>
</dbReference>
<name>A0A2K1KET8_PHYPA</name>
<proteinExistence type="predicted"/>
<evidence type="ECO:0000313" key="3">
    <source>
        <dbReference type="EnsemblPlants" id="PAC:32977760.CDS.1"/>
    </source>
</evidence>
<evidence type="ECO:0000256" key="1">
    <source>
        <dbReference type="SAM" id="SignalP"/>
    </source>
</evidence>
<reference evidence="2 4" key="2">
    <citation type="journal article" date="2018" name="Plant J.">
        <title>The Physcomitrella patens chromosome-scale assembly reveals moss genome structure and evolution.</title>
        <authorList>
            <person name="Lang D."/>
            <person name="Ullrich K.K."/>
            <person name="Murat F."/>
            <person name="Fuchs J."/>
            <person name="Jenkins J."/>
            <person name="Haas F.B."/>
            <person name="Piednoel M."/>
            <person name="Gundlach H."/>
            <person name="Van Bel M."/>
            <person name="Meyberg R."/>
            <person name="Vives C."/>
            <person name="Morata J."/>
            <person name="Symeonidi A."/>
            <person name="Hiss M."/>
            <person name="Muchero W."/>
            <person name="Kamisugi Y."/>
            <person name="Saleh O."/>
            <person name="Blanc G."/>
            <person name="Decker E.L."/>
            <person name="van Gessel N."/>
            <person name="Grimwood J."/>
            <person name="Hayes R.D."/>
            <person name="Graham S.W."/>
            <person name="Gunter L.E."/>
            <person name="McDaniel S.F."/>
            <person name="Hoernstein S.N.W."/>
            <person name="Larsson A."/>
            <person name="Li F.W."/>
            <person name="Perroud P.F."/>
            <person name="Phillips J."/>
            <person name="Ranjan P."/>
            <person name="Rokshar D.S."/>
            <person name="Rothfels C.J."/>
            <person name="Schneider L."/>
            <person name="Shu S."/>
            <person name="Stevenson D.W."/>
            <person name="Thummler F."/>
            <person name="Tillich M."/>
            <person name="Villarreal Aguilar J.C."/>
            <person name="Widiez T."/>
            <person name="Wong G.K."/>
            <person name="Wymore A."/>
            <person name="Zhang Y."/>
            <person name="Zimmer A.D."/>
            <person name="Quatrano R.S."/>
            <person name="Mayer K.F.X."/>
            <person name="Goodstein D."/>
            <person name="Casacuberta J.M."/>
            <person name="Vandepoele K."/>
            <person name="Reski R."/>
            <person name="Cuming A.C."/>
            <person name="Tuskan G.A."/>
            <person name="Maumus F."/>
            <person name="Salse J."/>
            <person name="Schmutz J."/>
            <person name="Rensing S.A."/>
        </authorList>
    </citation>
    <scope>NUCLEOTIDE SEQUENCE [LARGE SCALE GENOMIC DNA]</scope>
    <source>
        <strain evidence="3 4">cv. Gransden 2004</strain>
    </source>
</reference>
<accession>A0A2K1KET8</accession>
<dbReference type="AlphaFoldDB" id="A0A2K1KET8"/>
<evidence type="ECO:0000313" key="2">
    <source>
        <dbReference type="EMBL" id="PNR52294.1"/>
    </source>
</evidence>
<evidence type="ECO:0000313" key="4">
    <source>
        <dbReference type="Proteomes" id="UP000006727"/>
    </source>
</evidence>
<dbReference type="EnsemblPlants" id="Pp3c6_8286V3.1">
    <property type="protein sequence ID" value="PAC:32977760.CDS.1"/>
    <property type="gene ID" value="Pp3c6_8286"/>
</dbReference>
<gene>
    <name evidence="2" type="ORF">PHYPA_008668</name>
</gene>
<keyword evidence="4" id="KW-1185">Reference proteome</keyword>
<reference evidence="2 4" key="1">
    <citation type="journal article" date="2008" name="Science">
        <title>The Physcomitrella genome reveals evolutionary insights into the conquest of land by plants.</title>
        <authorList>
            <person name="Rensing S."/>
            <person name="Lang D."/>
            <person name="Zimmer A."/>
            <person name="Terry A."/>
            <person name="Salamov A."/>
            <person name="Shapiro H."/>
            <person name="Nishiyama T."/>
            <person name="Perroud P.-F."/>
            <person name="Lindquist E."/>
            <person name="Kamisugi Y."/>
            <person name="Tanahashi T."/>
            <person name="Sakakibara K."/>
            <person name="Fujita T."/>
            <person name="Oishi K."/>
            <person name="Shin-I T."/>
            <person name="Kuroki Y."/>
            <person name="Toyoda A."/>
            <person name="Suzuki Y."/>
            <person name="Hashimoto A."/>
            <person name="Yamaguchi K."/>
            <person name="Sugano A."/>
            <person name="Kohara Y."/>
            <person name="Fujiyama A."/>
            <person name="Anterola A."/>
            <person name="Aoki S."/>
            <person name="Ashton N."/>
            <person name="Barbazuk W.B."/>
            <person name="Barker E."/>
            <person name="Bennetzen J."/>
            <person name="Bezanilla M."/>
            <person name="Blankenship R."/>
            <person name="Cho S.H."/>
            <person name="Dutcher S."/>
            <person name="Estelle M."/>
            <person name="Fawcett J.A."/>
            <person name="Gundlach H."/>
            <person name="Hanada K."/>
            <person name="Heyl A."/>
            <person name="Hicks K.A."/>
            <person name="Hugh J."/>
            <person name="Lohr M."/>
            <person name="Mayer K."/>
            <person name="Melkozernov A."/>
            <person name="Murata T."/>
            <person name="Nelson D."/>
            <person name="Pils B."/>
            <person name="Prigge M."/>
            <person name="Reiss B."/>
            <person name="Renner T."/>
            <person name="Rombauts S."/>
            <person name="Rushton P."/>
            <person name="Sanderfoot A."/>
            <person name="Schween G."/>
            <person name="Shiu S.-H."/>
            <person name="Stueber K."/>
            <person name="Theodoulou F.L."/>
            <person name="Tu H."/>
            <person name="Van de Peer Y."/>
            <person name="Verrier P.J."/>
            <person name="Waters E."/>
            <person name="Wood A."/>
            <person name="Yang L."/>
            <person name="Cove D."/>
            <person name="Cuming A."/>
            <person name="Hasebe M."/>
            <person name="Lucas S."/>
            <person name="Mishler D.B."/>
            <person name="Reski R."/>
            <person name="Grigoriev I."/>
            <person name="Quatrano R.S."/>
            <person name="Boore J.L."/>
        </authorList>
    </citation>
    <scope>NUCLEOTIDE SEQUENCE [LARGE SCALE GENOMIC DNA]</scope>
    <source>
        <strain evidence="3 4">cv. Gransden 2004</strain>
    </source>
</reference>
<reference evidence="3" key="3">
    <citation type="submission" date="2020-12" db="UniProtKB">
        <authorList>
            <consortium name="EnsemblPlants"/>
        </authorList>
    </citation>
    <scope>IDENTIFICATION</scope>
</reference>
<feature type="chain" id="PRO_5036043021" description="Secreted protein" evidence="1">
    <location>
        <begin position="21"/>
        <end position="104"/>
    </location>
</feature>